<organism evidence="2 3">
    <name type="scientific">Aphanomyces stellatus</name>
    <dbReference type="NCBI Taxonomy" id="120398"/>
    <lineage>
        <taxon>Eukaryota</taxon>
        <taxon>Sar</taxon>
        <taxon>Stramenopiles</taxon>
        <taxon>Oomycota</taxon>
        <taxon>Saprolegniomycetes</taxon>
        <taxon>Saprolegniales</taxon>
        <taxon>Verrucalvaceae</taxon>
        <taxon>Aphanomyces</taxon>
    </lineage>
</organism>
<accession>A0A485LRG4</accession>
<evidence type="ECO:0000313" key="1">
    <source>
        <dbReference type="EMBL" id="KAF0683100.1"/>
    </source>
</evidence>
<sequence>MSKRLRCVERNKFLRRELATSQLNLENAMRQWDAELTRTCFFAWYEGCIIRKKVIAKKLKWFSVWYSGSPRAVMLSTFEEWKCWTSYHVNQRITQQLHEDCEKVATAQKNVADLTETNDSFQEEFIWLQEDHNTLFDNVQLLHVHIEHAKLFLSSTSGREEEVCYDGQLRMEVVSEIAHFILESLLRFQYNLGFHQTLLGHFSPDEYCLEQFVSFVLKKTPAARPTVEQLSVEEFMDFLVDLDEYMKHSQIRFSDTKPPEIATPQTAVAYIQEFLIECIRQQDHYAVSPTLCFARHFEDHEISVMPLSNTRHIEQLRMQYPNDAHQHCRQMDFCSFNP</sequence>
<reference evidence="1" key="2">
    <citation type="submission" date="2019-06" db="EMBL/GenBank/DDBJ databases">
        <title>Genomics analysis of Aphanomyces spp. identifies a new class of oomycete effector associated with host adaptation.</title>
        <authorList>
            <person name="Gaulin E."/>
        </authorList>
    </citation>
    <scope>NUCLEOTIDE SEQUENCE</scope>
    <source>
        <strain evidence="1">CBS 578.67</strain>
    </source>
</reference>
<protein>
    <submittedName>
        <fullName evidence="2">Aste57867_24788 protein</fullName>
    </submittedName>
</protein>
<dbReference type="EMBL" id="VJMH01007451">
    <property type="protein sequence ID" value="KAF0683100.1"/>
    <property type="molecule type" value="Genomic_DNA"/>
</dbReference>
<reference evidence="2 3" key="1">
    <citation type="submission" date="2019-03" db="EMBL/GenBank/DDBJ databases">
        <authorList>
            <person name="Gaulin E."/>
            <person name="Dumas B."/>
        </authorList>
    </citation>
    <scope>NUCLEOTIDE SEQUENCE [LARGE SCALE GENOMIC DNA]</scope>
    <source>
        <strain evidence="2">CBS 568.67</strain>
    </source>
</reference>
<evidence type="ECO:0000313" key="2">
    <source>
        <dbReference type="EMBL" id="VFU01423.1"/>
    </source>
</evidence>
<dbReference type="AlphaFoldDB" id="A0A485LRG4"/>
<proteinExistence type="predicted"/>
<dbReference type="EMBL" id="CAADRA010007477">
    <property type="protein sequence ID" value="VFU01423.1"/>
    <property type="molecule type" value="Genomic_DNA"/>
</dbReference>
<dbReference type="OrthoDB" id="72428at2759"/>
<keyword evidence="3" id="KW-1185">Reference proteome</keyword>
<name>A0A485LRG4_9STRA</name>
<gene>
    <name evidence="2" type="primary">Aste57867_24788</name>
    <name evidence="1" type="ORF">As57867_024710</name>
    <name evidence="2" type="ORF">ASTE57867_24788</name>
</gene>
<dbReference type="Proteomes" id="UP000332933">
    <property type="component" value="Unassembled WGS sequence"/>
</dbReference>
<evidence type="ECO:0000313" key="3">
    <source>
        <dbReference type="Proteomes" id="UP000332933"/>
    </source>
</evidence>